<keyword evidence="2" id="KW-1185">Reference proteome</keyword>
<evidence type="ECO:0000256" key="1">
    <source>
        <dbReference type="SAM" id="MobiDB-lite"/>
    </source>
</evidence>
<feature type="compositionally biased region" description="Basic and acidic residues" evidence="1">
    <location>
        <begin position="36"/>
        <end position="52"/>
    </location>
</feature>
<dbReference type="GeneID" id="116532898"/>
<name>A0A6J3FRI4_SAPAP</name>
<feature type="region of interest" description="Disordered" evidence="1">
    <location>
        <begin position="215"/>
        <end position="234"/>
    </location>
</feature>
<reference evidence="3" key="1">
    <citation type="submission" date="2025-08" db="UniProtKB">
        <authorList>
            <consortium name="RefSeq"/>
        </authorList>
    </citation>
    <scope>IDENTIFICATION</scope>
    <source>
        <tissue evidence="3">Blood</tissue>
    </source>
</reference>
<feature type="compositionally biased region" description="Basic and acidic residues" evidence="1">
    <location>
        <begin position="81"/>
        <end position="90"/>
    </location>
</feature>
<organism evidence="2 3">
    <name type="scientific">Sapajus apella</name>
    <name type="common">Brown-capped capuchin</name>
    <name type="synonym">Cebus apella</name>
    <dbReference type="NCBI Taxonomy" id="9515"/>
    <lineage>
        <taxon>Eukaryota</taxon>
        <taxon>Metazoa</taxon>
        <taxon>Chordata</taxon>
        <taxon>Craniata</taxon>
        <taxon>Vertebrata</taxon>
        <taxon>Euteleostomi</taxon>
        <taxon>Mammalia</taxon>
        <taxon>Eutheria</taxon>
        <taxon>Euarchontoglires</taxon>
        <taxon>Primates</taxon>
        <taxon>Haplorrhini</taxon>
        <taxon>Platyrrhini</taxon>
        <taxon>Cebidae</taxon>
        <taxon>Cebinae</taxon>
        <taxon>Sapajus</taxon>
    </lineage>
</organism>
<dbReference type="RefSeq" id="XP_032108389.1">
    <property type="nucleotide sequence ID" value="XM_032252498.1"/>
</dbReference>
<accession>A0A6J3FRI4</accession>
<evidence type="ECO:0000313" key="2">
    <source>
        <dbReference type="Proteomes" id="UP000504640"/>
    </source>
</evidence>
<proteinExistence type="predicted"/>
<feature type="region of interest" description="Disordered" evidence="1">
    <location>
        <begin position="27"/>
        <end position="104"/>
    </location>
</feature>
<protein>
    <submittedName>
        <fullName evidence="3">LOW QUALITY PROTEIN: uncharacterized protein CSNK1G2-AS1-like</fullName>
    </submittedName>
</protein>
<dbReference type="AlphaFoldDB" id="A0A6J3FRI4"/>
<gene>
    <name evidence="3" type="primary">LOC116532898</name>
</gene>
<sequence length="234" mass="25054">MRPDTPLRDAKGVLIQVVTVTSGVLAPLPCDLESGGAKEKLPQIRERKDTKARAPLITVRRPHPRQTPTSLHRPSQRRHPRGEPASKKANEPSQVTMGKEGRFSQNLDYANRGEAAMGSRASNATNKIKAEVFAANPSHRRPSRGRGPPAPGGATDRQGKHTGTVRHPTRTESSMAGPRAGGTPGGSRRNPAALTLSPRLGRLFPASCGNRHAMSRLGFPPPKGSLMGPRLLPL</sequence>
<dbReference type="Proteomes" id="UP000504640">
    <property type="component" value="Unplaced"/>
</dbReference>
<evidence type="ECO:0000313" key="3">
    <source>
        <dbReference type="RefSeq" id="XP_032108389.1"/>
    </source>
</evidence>
<feature type="region of interest" description="Disordered" evidence="1">
    <location>
        <begin position="133"/>
        <end position="193"/>
    </location>
</feature>